<dbReference type="RefSeq" id="WP_126505117.1">
    <property type="nucleotide sequence ID" value="NZ_RXNV01000002.1"/>
</dbReference>
<keyword evidence="1" id="KW-0472">Membrane</keyword>
<evidence type="ECO:0000313" key="3">
    <source>
        <dbReference type="Proteomes" id="UP000282060"/>
    </source>
</evidence>
<keyword evidence="1" id="KW-1133">Transmembrane helix</keyword>
<comment type="caution">
    <text evidence="2">The sequence shown here is derived from an EMBL/GenBank/DDBJ whole genome shotgun (WGS) entry which is preliminary data.</text>
</comment>
<evidence type="ECO:0000256" key="1">
    <source>
        <dbReference type="SAM" id="Phobius"/>
    </source>
</evidence>
<accession>A0A3S0IGQ4</accession>
<reference evidence="2 3" key="1">
    <citation type="submission" date="2018-12" db="EMBL/GenBank/DDBJ databases">
        <authorList>
            <person name="Yu L."/>
        </authorList>
    </citation>
    <scope>NUCLEOTIDE SEQUENCE [LARGE SCALE GENOMIC DNA]</scope>
    <source>
        <strain evidence="2 3">HAW-EB5</strain>
    </source>
</reference>
<organism evidence="2 3">
    <name type="scientific">Shewanella atlantica</name>
    <dbReference type="NCBI Taxonomy" id="271099"/>
    <lineage>
        <taxon>Bacteria</taxon>
        <taxon>Pseudomonadati</taxon>
        <taxon>Pseudomonadota</taxon>
        <taxon>Gammaproteobacteria</taxon>
        <taxon>Alteromonadales</taxon>
        <taxon>Shewanellaceae</taxon>
        <taxon>Shewanella</taxon>
    </lineage>
</organism>
<name>A0A3S0IGQ4_9GAMM</name>
<dbReference type="OrthoDB" id="7064465at2"/>
<proteinExistence type="predicted"/>
<sequence>MVDFLIASITIMLVLFAWVAVQHMARQFAKRHPEFGPYIEKRGCGGNCSCAEEDKCKNKQ</sequence>
<dbReference type="Proteomes" id="UP000282060">
    <property type="component" value="Unassembled WGS sequence"/>
</dbReference>
<dbReference type="AlphaFoldDB" id="A0A3S0IGQ4"/>
<keyword evidence="1" id="KW-0812">Transmembrane</keyword>
<dbReference type="EMBL" id="RXNV01000002">
    <property type="protein sequence ID" value="RTR33564.1"/>
    <property type="molecule type" value="Genomic_DNA"/>
</dbReference>
<protein>
    <submittedName>
        <fullName evidence="2">Chemotaxis protein</fullName>
    </submittedName>
</protein>
<gene>
    <name evidence="2" type="ORF">EKG39_07540</name>
</gene>
<feature type="transmembrane region" description="Helical" evidence="1">
    <location>
        <begin position="6"/>
        <end position="25"/>
    </location>
</feature>
<evidence type="ECO:0000313" key="2">
    <source>
        <dbReference type="EMBL" id="RTR33564.1"/>
    </source>
</evidence>
<keyword evidence="3" id="KW-1185">Reference proteome</keyword>